<reference evidence="9 10" key="1">
    <citation type="submission" date="2016-05" db="EMBL/GenBank/DDBJ databases">
        <authorList>
            <person name="Lavstsen T."/>
            <person name="Jespersen J.S."/>
        </authorList>
    </citation>
    <scope>NUCLEOTIDE SEQUENCE [LARGE SCALE GENOMIC DNA]</scope>
    <source>
        <strain evidence="9 10">KCJ1736</strain>
    </source>
</reference>
<dbReference type="RefSeq" id="WP_063948011.1">
    <property type="nucleotide sequence ID" value="NZ_LXPS01000007.1"/>
</dbReference>
<dbReference type="PANTHER" id="PTHR30537:SF72">
    <property type="entry name" value="LYSR FAMILY TRANSCRIPTIONAL REGULATOR"/>
    <property type="match status" value="1"/>
</dbReference>
<dbReference type="GO" id="GO:0043565">
    <property type="term" value="F:sequence-specific DNA binding"/>
    <property type="evidence" value="ECO:0007669"/>
    <property type="project" value="TreeGrafter"/>
</dbReference>
<organism evidence="9 10">
    <name type="scientific">Agrobacterium tumefaciens</name>
    <dbReference type="NCBI Taxonomy" id="358"/>
    <lineage>
        <taxon>Bacteria</taxon>
        <taxon>Pseudomonadati</taxon>
        <taxon>Pseudomonadota</taxon>
        <taxon>Alphaproteobacteria</taxon>
        <taxon>Hyphomicrobiales</taxon>
        <taxon>Rhizobiaceae</taxon>
        <taxon>Rhizobium/Agrobacterium group</taxon>
        <taxon>Agrobacterium</taxon>
        <taxon>Agrobacterium tumefaciens complex</taxon>
    </lineage>
</organism>
<dbReference type="Proteomes" id="UP000077098">
    <property type="component" value="Unassembled WGS sequence"/>
</dbReference>
<sequence length="300" mass="33233">MDKLDAIRTFVRVVERRSFALAAQDLAIPRSRASEIVQRLERHLGIRLLARTTRQVFPTAEGEEYYARCRTILADMDAADQAVTASVPGGPLRINVHGTFARHFLLPEIPVFLNLYPGIQLHVGESDRFVDLVTEGIDCVIRVGEPEENGLICRRLGTLTEGTFASPAYLEKRGVPSSPEDLEGHQMIAFMSTKTRAIIPLEFSCSSGVKIINAPINVTVNAAESMVVLGLMGLGLIQVPKYRLADELSAGSIVEVLQDYRPVPSPVYILHPHNRHVSSRARAFMDWVVPILTDKLLTEQ</sequence>
<dbReference type="AlphaFoldDB" id="A0A176XFY1"/>
<dbReference type="InterPro" id="IPR005119">
    <property type="entry name" value="LysR_subst-bd"/>
</dbReference>
<gene>
    <name evidence="9" type="ORF">A7J57_22815</name>
</gene>
<dbReference type="Pfam" id="PF03466">
    <property type="entry name" value="LysR_substrate"/>
    <property type="match status" value="1"/>
</dbReference>
<evidence type="ECO:0000256" key="7">
    <source>
        <dbReference type="ARBA" id="ARBA00083243"/>
    </source>
</evidence>
<evidence type="ECO:0000259" key="8">
    <source>
        <dbReference type="PROSITE" id="PS50931"/>
    </source>
</evidence>
<name>A0A176XFY1_AGRTU</name>
<proteinExistence type="inferred from homology"/>
<dbReference type="InterPro" id="IPR036388">
    <property type="entry name" value="WH-like_DNA-bd_sf"/>
</dbReference>
<evidence type="ECO:0000256" key="1">
    <source>
        <dbReference type="ARBA" id="ARBA00009437"/>
    </source>
</evidence>
<comment type="function">
    <text evidence="5">Transcriptional regulator of the ttuABCDE tartrate utilization operon.</text>
</comment>
<accession>A0A176XFY1</accession>
<evidence type="ECO:0000256" key="4">
    <source>
        <dbReference type="ARBA" id="ARBA00023163"/>
    </source>
</evidence>
<keyword evidence="4" id="KW-0804">Transcription</keyword>
<evidence type="ECO:0000256" key="2">
    <source>
        <dbReference type="ARBA" id="ARBA00023015"/>
    </source>
</evidence>
<dbReference type="GO" id="GO:0006351">
    <property type="term" value="P:DNA-templated transcription"/>
    <property type="evidence" value="ECO:0007669"/>
    <property type="project" value="TreeGrafter"/>
</dbReference>
<evidence type="ECO:0000313" key="9">
    <source>
        <dbReference type="EMBL" id="OAE48232.1"/>
    </source>
</evidence>
<dbReference type="PANTHER" id="PTHR30537">
    <property type="entry name" value="HTH-TYPE TRANSCRIPTIONAL REGULATOR"/>
    <property type="match status" value="1"/>
</dbReference>
<dbReference type="InterPro" id="IPR000847">
    <property type="entry name" value="LysR_HTH_N"/>
</dbReference>
<evidence type="ECO:0000313" key="10">
    <source>
        <dbReference type="Proteomes" id="UP000077098"/>
    </source>
</evidence>
<dbReference type="PROSITE" id="PS50931">
    <property type="entry name" value="HTH_LYSR"/>
    <property type="match status" value="1"/>
</dbReference>
<dbReference type="InterPro" id="IPR036390">
    <property type="entry name" value="WH_DNA-bd_sf"/>
</dbReference>
<evidence type="ECO:0000256" key="6">
    <source>
        <dbReference type="ARBA" id="ARBA00067332"/>
    </source>
</evidence>
<dbReference type="Gene3D" id="1.10.10.10">
    <property type="entry name" value="Winged helix-like DNA-binding domain superfamily/Winged helix DNA-binding domain"/>
    <property type="match status" value="1"/>
</dbReference>
<dbReference type="InterPro" id="IPR058163">
    <property type="entry name" value="LysR-type_TF_proteobact-type"/>
</dbReference>
<comment type="caution">
    <text evidence="9">The sequence shown here is derived from an EMBL/GenBank/DDBJ whole genome shotgun (WGS) entry which is preliminary data.</text>
</comment>
<dbReference type="GO" id="GO:0003700">
    <property type="term" value="F:DNA-binding transcription factor activity"/>
    <property type="evidence" value="ECO:0007669"/>
    <property type="project" value="InterPro"/>
</dbReference>
<dbReference type="EMBL" id="LXPS01000007">
    <property type="protein sequence ID" value="OAE48232.1"/>
    <property type="molecule type" value="Genomic_DNA"/>
</dbReference>
<dbReference type="FunFam" id="1.10.10.10:FF:000001">
    <property type="entry name" value="LysR family transcriptional regulator"/>
    <property type="match status" value="1"/>
</dbReference>
<dbReference type="Pfam" id="PF00126">
    <property type="entry name" value="HTH_1"/>
    <property type="match status" value="1"/>
</dbReference>
<dbReference type="SUPFAM" id="SSF46785">
    <property type="entry name" value="Winged helix' DNA-binding domain"/>
    <property type="match status" value="1"/>
</dbReference>
<comment type="similarity">
    <text evidence="1">Belongs to the LysR transcriptional regulatory family.</text>
</comment>
<evidence type="ECO:0000256" key="3">
    <source>
        <dbReference type="ARBA" id="ARBA00023125"/>
    </source>
</evidence>
<evidence type="ECO:0000256" key="5">
    <source>
        <dbReference type="ARBA" id="ARBA00054626"/>
    </source>
</evidence>
<keyword evidence="3" id="KW-0238">DNA-binding</keyword>
<dbReference type="SUPFAM" id="SSF53850">
    <property type="entry name" value="Periplasmic binding protein-like II"/>
    <property type="match status" value="1"/>
</dbReference>
<dbReference type="CDD" id="cd08472">
    <property type="entry name" value="PBP2_CrgA_like_3"/>
    <property type="match status" value="1"/>
</dbReference>
<protein>
    <recommendedName>
        <fullName evidence="6">HTH-type transcriptional regulator TtuA</fullName>
    </recommendedName>
    <alternativeName>
        <fullName evidence="7">Tartrate utilization transcriptional regulator</fullName>
    </alternativeName>
</protein>
<keyword evidence="2" id="KW-0805">Transcription regulation</keyword>
<dbReference type="Gene3D" id="3.40.190.290">
    <property type="match status" value="1"/>
</dbReference>
<feature type="domain" description="HTH lysR-type" evidence="8">
    <location>
        <begin position="1"/>
        <end position="59"/>
    </location>
</feature>